<dbReference type="AlphaFoldDB" id="A0A1H8DYY5"/>
<name>A0A1H8DYY5_STIAU</name>
<evidence type="ECO:0000313" key="3">
    <source>
        <dbReference type="Proteomes" id="UP000182719"/>
    </source>
</evidence>
<dbReference type="RefSeq" id="WP_075011016.1">
    <property type="nucleotide sequence ID" value="NZ_FOAP01000031.1"/>
</dbReference>
<dbReference type="SUPFAM" id="SSF53448">
    <property type="entry name" value="Nucleotide-diphospho-sugar transferases"/>
    <property type="match status" value="1"/>
</dbReference>
<organism evidence="2 3">
    <name type="scientific">Stigmatella aurantiaca</name>
    <dbReference type="NCBI Taxonomy" id="41"/>
    <lineage>
        <taxon>Bacteria</taxon>
        <taxon>Pseudomonadati</taxon>
        <taxon>Myxococcota</taxon>
        <taxon>Myxococcia</taxon>
        <taxon>Myxococcales</taxon>
        <taxon>Cystobacterineae</taxon>
        <taxon>Archangiaceae</taxon>
        <taxon>Stigmatella</taxon>
    </lineage>
</organism>
<dbReference type="InterPro" id="IPR029044">
    <property type="entry name" value="Nucleotide-diphossugar_trans"/>
</dbReference>
<dbReference type="CDD" id="cd00761">
    <property type="entry name" value="Glyco_tranf_GTA_type"/>
    <property type="match status" value="1"/>
</dbReference>
<keyword evidence="2" id="KW-0808">Transferase</keyword>
<dbReference type="OrthoDB" id="5291101at2"/>
<dbReference type="Proteomes" id="UP000182719">
    <property type="component" value="Unassembled WGS sequence"/>
</dbReference>
<sequence length="308" mass="34862">MPFFSVIIPTYNRAQLLERTLESVFAQAFTDYEVLVVDDGSTDGTEAVLARHEGRVRVLRQKNQGQGVARNLAMQHATGTYAVFLDSDDLWFPWTLGTYLQAIDMYGGPSVVMGTVASFAREEELAPVTQEPFRAWAFTDYLASAPEPFIRTACVIAVRLEALKRVGGFTARRIASEDHDLLFRLGTEPGFVWVQAPLVVGYRQHDASSSKSLEQSHQGLCFQLEQEQGGHYPGGAGRRRDRLTFILRGVRHVTRWLTEHGRPDLAVDLYRRSLGVHLEVPRWRYLLGFPPWMMAASLRRRALRARAR</sequence>
<dbReference type="GO" id="GO:0044010">
    <property type="term" value="P:single-species biofilm formation"/>
    <property type="evidence" value="ECO:0007669"/>
    <property type="project" value="TreeGrafter"/>
</dbReference>
<evidence type="ECO:0000259" key="1">
    <source>
        <dbReference type="Pfam" id="PF00535"/>
    </source>
</evidence>
<dbReference type="PANTHER" id="PTHR43685">
    <property type="entry name" value="GLYCOSYLTRANSFERASE"/>
    <property type="match status" value="1"/>
</dbReference>
<reference evidence="3" key="1">
    <citation type="submission" date="2016-10" db="EMBL/GenBank/DDBJ databases">
        <authorList>
            <person name="Varghese N."/>
            <person name="Submissions S."/>
        </authorList>
    </citation>
    <scope>NUCLEOTIDE SEQUENCE [LARGE SCALE GENOMIC DNA]</scope>
    <source>
        <strain evidence="3">DSM 17044</strain>
    </source>
</reference>
<gene>
    <name evidence="2" type="ORF">SAMN05444354_13150</name>
</gene>
<dbReference type="Gene3D" id="3.90.550.10">
    <property type="entry name" value="Spore Coat Polysaccharide Biosynthesis Protein SpsA, Chain A"/>
    <property type="match status" value="1"/>
</dbReference>
<accession>A0A1H8DYY5</accession>
<feature type="domain" description="Glycosyltransferase 2-like" evidence="1">
    <location>
        <begin position="5"/>
        <end position="166"/>
    </location>
</feature>
<proteinExistence type="predicted"/>
<protein>
    <submittedName>
        <fullName evidence="2">Glycosyl transferase family 2</fullName>
    </submittedName>
</protein>
<keyword evidence="3" id="KW-1185">Reference proteome</keyword>
<dbReference type="EMBL" id="FOAP01000031">
    <property type="protein sequence ID" value="SEN12539.1"/>
    <property type="molecule type" value="Genomic_DNA"/>
</dbReference>
<dbReference type="PANTHER" id="PTHR43685:SF2">
    <property type="entry name" value="GLYCOSYLTRANSFERASE 2-LIKE DOMAIN-CONTAINING PROTEIN"/>
    <property type="match status" value="1"/>
</dbReference>
<dbReference type="InterPro" id="IPR050834">
    <property type="entry name" value="Glycosyltransf_2"/>
</dbReference>
<dbReference type="InterPro" id="IPR001173">
    <property type="entry name" value="Glyco_trans_2-like"/>
</dbReference>
<dbReference type="GO" id="GO:0016740">
    <property type="term" value="F:transferase activity"/>
    <property type="evidence" value="ECO:0007669"/>
    <property type="project" value="UniProtKB-KW"/>
</dbReference>
<evidence type="ECO:0000313" key="2">
    <source>
        <dbReference type="EMBL" id="SEN12539.1"/>
    </source>
</evidence>
<dbReference type="Pfam" id="PF00535">
    <property type="entry name" value="Glycos_transf_2"/>
    <property type="match status" value="1"/>
</dbReference>